<feature type="domain" description="PDZ" evidence="2">
    <location>
        <begin position="812"/>
        <end position="883"/>
    </location>
</feature>
<dbReference type="AlphaFoldDB" id="A0A6P7JZ59"/>
<dbReference type="GO" id="GO:0042609">
    <property type="term" value="F:CD4 receptor binding"/>
    <property type="evidence" value="ECO:0007669"/>
    <property type="project" value="TreeGrafter"/>
</dbReference>
<dbReference type="RefSeq" id="XP_028280817.1">
    <property type="nucleotide sequence ID" value="XM_028425016.1"/>
</dbReference>
<feature type="domain" description="PDZ" evidence="2">
    <location>
        <begin position="925"/>
        <end position="994"/>
    </location>
</feature>
<feature type="region of interest" description="Disordered" evidence="1">
    <location>
        <begin position="46"/>
        <end position="205"/>
    </location>
</feature>
<evidence type="ECO:0000313" key="3">
    <source>
        <dbReference type="Proteomes" id="UP000515145"/>
    </source>
</evidence>
<evidence type="ECO:0000256" key="1">
    <source>
        <dbReference type="SAM" id="MobiDB-lite"/>
    </source>
</evidence>
<keyword evidence="3" id="KW-1185">Reference proteome</keyword>
<dbReference type="Proteomes" id="UP000515145">
    <property type="component" value="Chromosome 16"/>
</dbReference>
<evidence type="ECO:0000259" key="2">
    <source>
        <dbReference type="PROSITE" id="PS50106"/>
    </source>
</evidence>
<dbReference type="GO" id="GO:0030595">
    <property type="term" value="P:leukocyte chemotaxis"/>
    <property type="evidence" value="ECO:0007669"/>
    <property type="project" value="TreeGrafter"/>
</dbReference>
<feature type="compositionally biased region" description="Acidic residues" evidence="1">
    <location>
        <begin position="693"/>
        <end position="704"/>
    </location>
</feature>
<proteinExistence type="predicted"/>
<dbReference type="PROSITE" id="PS50106">
    <property type="entry name" value="PDZ"/>
    <property type="match status" value="2"/>
</dbReference>
<feature type="region of interest" description="Disordered" evidence="1">
    <location>
        <begin position="554"/>
        <end position="661"/>
    </location>
</feature>
<dbReference type="InterPro" id="IPR001478">
    <property type="entry name" value="PDZ"/>
</dbReference>
<feature type="region of interest" description="Disordered" evidence="1">
    <location>
        <begin position="350"/>
        <end position="384"/>
    </location>
</feature>
<feature type="compositionally biased region" description="Polar residues" evidence="1">
    <location>
        <begin position="183"/>
        <end position="205"/>
    </location>
</feature>
<dbReference type="Gene3D" id="2.30.42.10">
    <property type="match status" value="2"/>
</dbReference>
<sequence length="1013" mass="110091">MDLSLLQTSASEYHKQTTRANFTVRSANSPSYSLTRRAGIKKREIVEEAGEKERHGRHTGRDLAASVTGQCEEREASRPTGLNQNGTAGKTIPESGNDTSESSVLQSRGRTEWRRGNLSSRSKSLDWRAGARNPDRTTTADTLSSKRREAYTSAGASKVHDKSPLSHVTLDQASRGHTLPSRFRSQSGPGSRFTETSSLSGPNSGQTILERIEKLYGSAGFGKAEDSTPETSVDSLISPQRRSYEMSAGGTFPRRFSSGENNSQVQSRMSFIWSQIDSNTSSSDTSVTPGTSMTRQKSPGQWQGQMQARTSEEGGTCWRKGVVESGTWSLDRARSRNTIAADIRSARAAAARSKEERKSETSGVTEMWRERTEGVREQDKAKEKSELKIGTDDVFETNTEITLKTAGRKKFSGIVSASVRNKINQFEALTQKTQSTAINQIPRRAFSVPTQLDKGHDGVKKSGSAKEIGGQSKRNGVMGTGKKPGSERSLSLDEVGLRLEKKEAEGSDFLVEGNQDSSNDFGKYSQLKKTLELPLNEGAQRRSRRFPLDWTDFSKVSSPEKASDSTDSTPTLLLSCGTSPPVLKNTPSERTSPVSDNDRTPTNIPDDSPFFSPAEGNVTATAENKGTSVSSQGAKSQDPDPPTLPFAPANISLSNLPNFKSPDVSAAYPKGKKRVLDLSAWVAGLNPEFKGWDEDENDYESDDESTQKDEDSNYDSDSGESSVTITSNTSQSDRRSFCVSLSDLCNFAGTDYDSDNDSDEWQSTGRRSASLSSDVSALSCVSVMPAEELDKLLEDVRSLGDDNLQDYDDVHVVVLHKEVGVGLGFSVAGGVDQNKPVTVHKVFPTGVAAQEGSIREGDHVLSINGTALCGSAHWEALRILRRAKTRDMGVVVLRRGDVCCASKKTVHGNNQRLSQAQYETGQRVCVQLQKNSRDLGFSLQGGEGSSLGNKPITVQKIFQGGPVDKVCSGDEVLEIQGVSMVGMTRLEAWTLIRKLLPGPVDVVLRRPLKHLET</sequence>
<dbReference type="CDD" id="cd06762">
    <property type="entry name" value="PDZ6_PDZD2-PDZ3_hPro-IL-16-like"/>
    <property type="match status" value="1"/>
</dbReference>
<feature type="compositionally biased region" description="Polar residues" evidence="1">
    <location>
        <begin position="229"/>
        <end position="241"/>
    </location>
</feature>
<feature type="region of interest" description="Disordered" evidence="1">
    <location>
        <begin position="278"/>
        <end position="304"/>
    </location>
</feature>
<feature type="region of interest" description="Disordered" evidence="1">
    <location>
        <begin position="689"/>
        <end position="728"/>
    </location>
</feature>
<dbReference type="GO" id="GO:0005125">
    <property type="term" value="F:cytokine activity"/>
    <property type="evidence" value="ECO:0007669"/>
    <property type="project" value="InterPro"/>
</dbReference>
<feature type="compositionally biased region" description="Polar residues" evidence="1">
    <location>
        <begin position="565"/>
        <end position="578"/>
    </location>
</feature>
<evidence type="ECO:0000313" key="6">
    <source>
        <dbReference type="RefSeq" id="XP_028280817.1"/>
    </source>
</evidence>
<dbReference type="SMART" id="SM00228">
    <property type="entry name" value="PDZ"/>
    <property type="match status" value="2"/>
</dbReference>
<feature type="compositionally biased region" description="Polar residues" evidence="1">
    <location>
        <begin position="287"/>
        <end position="304"/>
    </location>
</feature>
<feature type="compositionally biased region" description="Polar residues" evidence="1">
    <location>
        <begin position="618"/>
        <end position="635"/>
    </location>
</feature>
<evidence type="ECO:0000313" key="5">
    <source>
        <dbReference type="RefSeq" id="XP_028280816.1"/>
    </source>
</evidence>
<dbReference type="FunFam" id="2.30.42.10:FF:000122">
    <property type="entry name" value="Pro-interleukin-16"/>
    <property type="match status" value="1"/>
</dbReference>
<evidence type="ECO:0000313" key="4">
    <source>
        <dbReference type="RefSeq" id="XP_028280815.1"/>
    </source>
</evidence>
<feature type="compositionally biased region" description="Polar residues" evidence="1">
    <location>
        <begin position="80"/>
        <end position="108"/>
    </location>
</feature>
<protein>
    <submittedName>
        <fullName evidence="4 5">Uncharacterized protein LOC114448215</fullName>
    </submittedName>
</protein>
<dbReference type="PANTHER" id="PTHR48484:SF1">
    <property type="entry name" value="DENTIN SIALOPHOSPHOPROTEIN"/>
    <property type="match status" value="1"/>
</dbReference>
<dbReference type="Pfam" id="PF00595">
    <property type="entry name" value="PDZ"/>
    <property type="match status" value="2"/>
</dbReference>
<feature type="compositionally biased region" description="Basic and acidic residues" evidence="1">
    <location>
        <begin position="367"/>
        <end position="384"/>
    </location>
</feature>
<reference evidence="4 5" key="1">
    <citation type="submission" date="2025-04" db="UniProtKB">
        <authorList>
            <consortium name="RefSeq"/>
        </authorList>
    </citation>
    <scope>IDENTIFICATION</scope>
</reference>
<gene>
    <name evidence="4 5 6" type="primary">LOC114448215</name>
</gene>
<dbReference type="GeneID" id="114448215"/>
<dbReference type="InterPro" id="IPR055287">
    <property type="entry name" value="IL-16-like"/>
</dbReference>
<accession>A0A6P7JZ59</accession>
<dbReference type="OrthoDB" id="42382at2759"/>
<dbReference type="GO" id="GO:0050930">
    <property type="term" value="P:induction of positive chemotaxis"/>
    <property type="evidence" value="ECO:0007669"/>
    <property type="project" value="InterPro"/>
</dbReference>
<feature type="compositionally biased region" description="Polar residues" evidence="1">
    <location>
        <begin position="719"/>
        <end position="728"/>
    </location>
</feature>
<name>A0A6P7JZ59_9TELE</name>
<feature type="region of interest" description="Disordered" evidence="1">
    <location>
        <begin position="220"/>
        <end position="263"/>
    </location>
</feature>
<dbReference type="SUPFAM" id="SSF50156">
    <property type="entry name" value="PDZ domain-like"/>
    <property type="match status" value="2"/>
</dbReference>
<dbReference type="InterPro" id="IPR036034">
    <property type="entry name" value="PDZ_sf"/>
</dbReference>
<dbReference type="RefSeq" id="XP_028280815.1">
    <property type="nucleotide sequence ID" value="XM_028425014.1"/>
</dbReference>
<organism evidence="3 5">
    <name type="scientific">Parambassis ranga</name>
    <name type="common">Indian glassy fish</name>
    <dbReference type="NCBI Taxonomy" id="210632"/>
    <lineage>
        <taxon>Eukaryota</taxon>
        <taxon>Metazoa</taxon>
        <taxon>Chordata</taxon>
        <taxon>Craniata</taxon>
        <taxon>Vertebrata</taxon>
        <taxon>Euteleostomi</taxon>
        <taxon>Actinopterygii</taxon>
        <taxon>Neopterygii</taxon>
        <taxon>Teleostei</taxon>
        <taxon>Neoteleostei</taxon>
        <taxon>Acanthomorphata</taxon>
        <taxon>Ovalentaria</taxon>
        <taxon>Ambassidae</taxon>
        <taxon>Parambassis</taxon>
    </lineage>
</organism>
<dbReference type="RefSeq" id="XP_028280816.1">
    <property type="nucleotide sequence ID" value="XM_028425015.1"/>
</dbReference>
<feature type="compositionally biased region" description="Polar residues" evidence="1">
    <location>
        <begin position="585"/>
        <end position="605"/>
    </location>
</feature>
<feature type="region of interest" description="Disordered" evidence="1">
    <location>
        <begin position="450"/>
        <end position="492"/>
    </location>
</feature>
<dbReference type="PANTHER" id="PTHR48484">
    <property type="entry name" value="PRO-INTERLEUKIN-16"/>
    <property type="match status" value="1"/>
</dbReference>